<keyword evidence="3" id="KW-0547">Nucleotide-binding</keyword>
<evidence type="ECO:0000256" key="4">
    <source>
        <dbReference type="ARBA" id="ARBA00022840"/>
    </source>
</evidence>
<dbReference type="GO" id="GO:0005524">
    <property type="term" value="F:ATP binding"/>
    <property type="evidence" value="ECO:0007669"/>
    <property type="project" value="UniProtKB-KW"/>
</dbReference>
<evidence type="ECO:0000256" key="1">
    <source>
        <dbReference type="ARBA" id="ARBA00005417"/>
    </source>
</evidence>
<dbReference type="GO" id="GO:0042626">
    <property type="term" value="F:ATPase-coupled transmembrane transporter activity"/>
    <property type="evidence" value="ECO:0007669"/>
    <property type="project" value="TreeGrafter"/>
</dbReference>
<dbReference type="Proteomes" id="UP000190162">
    <property type="component" value="Unassembled WGS sequence"/>
</dbReference>
<dbReference type="InterPro" id="IPR015856">
    <property type="entry name" value="ABC_transpr_CbiO/EcfA_su"/>
</dbReference>
<dbReference type="EMBL" id="FUXU01000037">
    <property type="protein sequence ID" value="SKA57964.1"/>
    <property type="molecule type" value="Genomic_DNA"/>
</dbReference>
<evidence type="ECO:0000256" key="3">
    <source>
        <dbReference type="ARBA" id="ARBA00022741"/>
    </source>
</evidence>
<dbReference type="AlphaFoldDB" id="A0A1T4UZA1"/>
<dbReference type="PROSITE" id="PS00211">
    <property type="entry name" value="ABC_TRANSPORTER_1"/>
    <property type="match status" value="1"/>
</dbReference>
<dbReference type="InterPro" id="IPR050095">
    <property type="entry name" value="ECF_ABC_transporter_ATP-bd"/>
</dbReference>
<dbReference type="RefSeq" id="WP_170915180.1">
    <property type="nucleotide sequence ID" value="NZ_FUXU01000037.1"/>
</dbReference>
<dbReference type="PANTHER" id="PTHR43553">
    <property type="entry name" value="HEAVY METAL TRANSPORTER"/>
    <property type="match status" value="1"/>
</dbReference>
<dbReference type="PANTHER" id="PTHR43553:SF24">
    <property type="entry name" value="ENERGY-COUPLING FACTOR TRANSPORTER ATP-BINDING PROTEIN ECFA1"/>
    <property type="match status" value="1"/>
</dbReference>
<evidence type="ECO:0000259" key="5">
    <source>
        <dbReference type="PROSITE" id="PS50893"/>
    </source>
</evidence>
<evidence type="ECO:0000313" key="6">
    <source>
        <dbReference type="EMBL" id="SKA57964.1"/>
    </source>
</evidence>
<protein>
    <submittedName>
        <fullName evidence="6">Cobalt/nickel transport system ATP-binding protein</fullName>
    </submittedName>
</protein>
<dbReference type="InterPro" id="IPR027417">
    <property type="entry name" value="P-loop_NTPase"/>
</dbReference>
<reference evidence="7" key="1">
    <citation type="submission" date="2017-02" db="EMBL/GenBank/DDBJ databases">
        <authorList>
            <person name="Varghese N."/>
            <person name="Submissions S."/>
        </authorList>
    </citation>
    <scope>NUCLEOTIDE SEQUENCE [LARGE SCALE GENOMIC DNA]</scope>
    <source>
        <strain evidence="7">DSM 22720</strain>
    </source>
</reference>
<comment type="similarity">
    <text evidence="1">Belongs to the ABC transporter superfamily.</text>
</comment>
<evidence type="ECO:0000256" key="2">
    <source>
        <dbReference type="ARBA" id="ARBA00022448"/>
    </source>
</evidence>
<keyword evidence="2" id="KW-0813">Transport</keyword>
<gene>
    <name evidence="6" type="ORF">SAMN02745132_02851</name>
</gene>
<dbReference type="InterPro" id="IPR017871">
    <property type="entry name" value="ABC_transporter-like_CS"/>
</dbReference>
<evidence type="ECO:0000313" key="7">
    <source>
        <dbReference type="Proteomes" id="UP000190162"/>
    </source>
</evidence>
<sequence>MMLLAEVENVSFHRNEQRQFFNGLDFSWQSHEKIGITGDNGAGKSSFLHMLMGLTKPLSGSIKILGETCVSDRDFVNARKRLGLLFQNADDQLFCPTVIDDVAFGPLNLGFDQKTAIAKAQLALDKVGKRDLEHRICHSLSGGEKRMVALACVLAMEPEGLLLDEPTNALDHASRHHLIDVLNQLDIGILVISHDMPFLKTVVQRNVELKQGKFYEC</sequence>
<dbReference type="CDD" id="cd03225">
    <property type="entry name" value="ABC_cobalt_CbiO_domain1"/>
    <property type="match status" value="1"/>
</dbReference>
<dbReference type="InterPro" id="IPR003593">
    <property type="entry name" value="AAA+_ATPase"/>
</dbReference>
<proteinExistence type="inferred from homology"/>
<keyword evidence="4 6" id="KW-0067">ATP-binding</keyword>
<dbReference type="Gene3D" id="3.40.50.300">
    <property type="entry name" value="P-loop containing nucleotide triphosphate hydrolases"/>
    <property type="match status" value="1"/>
</dbReference>
<dbReference type="GO" id="GO:0016887">
    <property type="term" value="F:ATP hydrolysis activity"/>
    <property type="evidence" value="ECO:0007669"/>
    <property type="project" value="InterPro"/>
</dbReference>
<dbReference type="Pfam" id="PF00005">
    <property type="entry name" value="ABC_tran"/>
    <property type="match status" value="1"/>
</dbReference>
<keyword evidence="7" id="KW-1185">Reference proteome</keyword>
<feature type="domain" description="ABC transporter" evidence="5">
    <location>
        <begin position="5"/>
        <end position="216"/>
    </location>
</feature>
<dbReference type="SMART" id="SM00382">
    <property type="entry name" value="AAA"/>
    <property type="match status" value="1"/>
</dbReference>
<accession>A0A1T4UZA1</accession>
<dbReference type="GO" id="GO:0043190">
    <property type="term" value="C:ATP-binding cassette (ABC) transporter complex"/>
    <property type="evidence" value="ECO:0007669"/>
    <property type="project" value="TreeGrafter"/>
</dbReference>
<organism evidence="6 7">
    <name type="scientific">Enterovibrio nigricans DSM 22720</name>
    <dbReference type="NCBI Taxonomy" id="1121868"/>
    <lineage>
        <taxon>Bacteria</taxon>
        <taxon>Pseudomonadati</taxon>
        <taxon>Pseudomonadota</taxon>
        <taxon>Gammaproteobacteria</taxon>
        <taxon>Vibrionales</taxon>
        <taxon>Vibrionaceae</taxon>
        <taxon>Enterovibrio</taxon>
    </lineage>
</organism>
<dbReference type="SUPFAM" id="SSF52540">
    <property type="entry name" value="P-loop containing nucleoside triphosphate hydrolases"/>
    <property type="match status" value="1"/>
</dbReference>
<dbReference type="InterPro" id="IPR003439">
    <property type="entry name" value="ABC_transporter-like_ATP-bd"/>
</dbReference>
<name>A0A1T4UZA1_9GAMM</name>
<dbReference type="PROSITE" id="PS50893">
    <property type="entry name" value="ABC_TRANSPORTER_2"/>
    <property type="match status" value="1"/>
</dbReference>